<dbReference type="OrthoDB" id="342730at2759"/>
<name>A0A8J9YTL1_BRALA</name>
<dbReference type="Gene3D" id="2.120.10.30">
    <property type="entry name" value="TolB, C-terminal domain"/>
    <property type="match status" value="1"/>
</dbReference>
<organism evidence="3 4">
    <name type="scientific">Branchiostoma lanceolatum</name>
    <name type="common">Common lancelet</name>
    <name type="synonym">Amphioxus lanceolatum</name>
    <dbReference type="NCBI Taxonomy" id="7740"/>
    <lineage>
        <taxon>Eukaryota</taxon>
        <taxon>Metazoa</taxon>
        <taxon>Chordata</taxon>
        <taxon>Cephalochordata</taxon>
        <taxon>Leptocardii</taxon>
        <taxon>Amphioxiformes</taxon>
        <taxon>Branchiostomatidae</taxon>
        <taxon>Branchiostoma</taxon>
    </lineage>
</organism>
<reference evidence="3" key="1">
    <citation type="submission" date="2022-01" db="EMBL/GenBank/DDBJ databases">
        <authorList>
            <person name="Braso-Vives M."/>
        </authorList>
    </citation>
    <scope>NUCLEOTIDE SEQUENCE</scope>
</reference>
<gene>
    <name evidence="3" type="primary">TRIM3</name>
    <name evidence="3" type="ORF">BLAG_LOCUS5113</name>
</gene>
<keyword evidence="4" id="KW-1185">Reference proteome</keyword>
<dbReference type="InterPro" id="IPR001258">
    <property type="entry name" value="NHL_repeat"/>
</dbReference>
<dbReference type="PROSITE" id="PS51125">
    <property type="entry name" value="NHL"/>
    <property type="match status" value="1"/>
</dbReference>
<keyword evidence="1" id="KW-0677">Repeat</keyword>
<proteinExistence type="predicted"/>
<evidence type="ECO:0000313" key="4">
    <source>
        <dbReference type="Proteomes" id="UP000838412"/>
    </source>
</evidence>
<dbReference type="SUPFAM" id="SSF101898">
    <property type="entry name" value="NHL repeat"/>
    <property type="match status" value="1"/>
</dbReference>
<dbReference type="GO" id="GO:0000209">
    <property type="term" value="P:protein polyubiquitination"/>
    <property type="evidence" value="ECO:0007669"/>
    <property type="project" value="TreeGrafter"/>
</dbReference>
<dbReference type="InterPro" id="IPR050952">
    <property type="entry name" value="TRIM-NHL_E3_ligases"/>
</dbReference>
<evidence type="ECO:0000256" key="2">
    <source>
        <dbReference type="PROSITE-ProRule" id="PRU00504"/>
    </source>
</evidence>
<dbReference type="InterPro" id="IPR011042">
    <property type="entry name" value="6-blade_b-propeller_TolB-like"/>
</dbReference>
<evidence type="ECO:0000256" key="1">
    <source>
        <dbReference type="ARBA" id="ARBA00022737"/>
    </source>
</evidence>
<sequence>MKPFEFGGEGGEPGEFLGAIGVVVSPSNEIFVAEEFNRRVQVFSMEGTYLRHFVTVVSADELDTMEPDSIAIDADCHLWVVGNNKLSGYVVQYTKIGHRMRTLYPSFPNNTFNGVAVSLHRNHVIVAENWKDYSEVKVLLFNGTVVRKFGKLKFNRYTPTRVATDSDGNILAADSLRGIVNVYNETGQHRFSFGDPGMHWIGSIGGVCVDSSGQFILSYGDDARVELYTDRGVHVRQLVNVNATNLTSTDGVAVGPDGQLVVTSLSEDMVLVLPHY</sequence>
<feature type="repeat" description="NHL" evidence="2">
    <location>
        <begin position="4"/>
        <end position="46"/>
    </location>
</feature>
<evidence type="ECO:0000313" key="3">
    <source>
        <dbReference type="EMBL" id="CAH1241495.1"/>
    </source>
</evidence>
<dbReference type="PANTHER" id="PTHR24104">
    <property type="entry name" value="E3 UBIQUITIN-PROTEIN LIGASE NHLRC1-RELATED"/>
    <property type="match status" value="1"/>
</dbReference>
<accession>A0A8J9YTL1</accession>
<dbReference type="Proteomes" id="UP000838412">
    <property type="component" value="Chromosome 12"/>
</dbReference>
<dbReference type="EMBL" id="OV696697">
    <property type="protein sequence ID" value="CAH1241495.1"/>
    <property type="molecule type" value="Genomic_DNA"/>
</dbReference>
<protein>
    <submittedName>
        <fullName evidence="3">TRIM3 protein</fullName>
    </submittedName>
</protein>
<dbReference type="GO" id="GO:0061630">
    <property type="term" value="F:ubiquitin protein ligase activity"/>
    <property type="evidence" value="ECO:0007669"/>
    <property type="project" value="TreeGrafter"/>
</dbReference>
<dbReference type="GO" id="GO:0043161">
    <property type="term" value="P:proteasome-mediated ubiquitin-dependent protein catabolic process"/>
    <property type="evidence" value="ECO:0007669"/>
    <property type="project" value="TreeGrafter"/>
</dbReference>
<dbReference type="AlphaFoldDB" id="A0A8J9YTL1"/>
<dbReference type="PANTHER" id="PTHR24104:SF50">
    <property type="entry name" value="SMP-30_GLUCONOLACTONASE_LRE-LIKE REGION DOMAIN-CONTAINING PROTEIN"/>
    <property type="match status" value="1"/>
</dbReference>